<evidence type="ECO:0000256" key="1">
    <source>
        <dbReference type="ARBA" id="ARBA00001947"/>
    </source>
</evidence>
<evidence type="ECO:0000256" key="4">
    <source>
        <dbReference type="ARBA" id="ARBA00022801"/>
    </source>
</evidence>
<proteinExistence type="predicted"/>
<dbReference type="Pfam" id="PF01435">
    <property type="entry name" value="Peptidase_M48"/>
    <property type="match status" value="1"/>
</dbReference>
<dbReference type="GO" id="GO:0006508">
    <property type="term" value="P:proteolysis"/>
    <property type="evidence" value="ECO:0007669"/>
    <property type="project" value="UniProtKB-KW"/>
</dbReference>
<keyword evidence="4" id="KW-0378">Hydrolase</keyword>
<protein>
    <recommendedName>
        <fullName evidence="7">Peptidase M48 domain-containing protein</fullName>
    </recommendedName>
</protein>
<reference evidence="8" key="1">
    <citation type="journal article" date="2019" name="MBio">
        <title>Virus Genomes from Deep Sea Sediments Expand the Ocean Megavirome and Support Independent Origins of Viral Gigantism.</title>
        <authorList>
            <person name="Backstrom D."/>
            <person name="Yutin N."/>
            <person name="Jorgensen S.L."/>
            <person name="Dharamshi J."/>
            <person name="Homa F."/>
            <person name="Zaremba-Niedwiedzka K."/>
            <person name="Spang A."/>
            <person name="Wolf Y.I."/>
            <person name="Koonin E.V."/>
            <person name="Ettema T.J."/>
        </authorList>
    </citation>
    <scope>NUCLEOTIDE SEQUENCE</scope>
</reference>
<evidence type="ECO:0000256" key="6">
    <source>
        <dbReference type="ARBA" id="ARBA00023049"/>
    </source>
</evidence>
<organism evidence="8">
    <name type="scientific">Pithovirus LCPAC101</name>
    <dbReference type="NCBI Taxonomy" id="2506586"/>
    <lineage>
        <taxon>Viruses</taxon>
        <taxon>Pithoviruses</taxon>
    </lineage>
</organism>
<name>A0A481Z3H1_9VIRU</name>
<gene>
    <name evidence="8" type="ORF">LCPAC101_03600</name>
</gene>
<keyword evidence="6" id="KW-0482">Metalloprotease</keyword>
<evidence type="ECO:0000313" key="8">
    <source>
        <dbReference type="EMBL" id="QBK90075.1"/>
    </source>
</evidence>
<dbReference type="GO" id="GO:0046872">
    <property type="term" value="F:metal ion binding"/>
    <property type="evidence" value="ECO:0007669"/>
    <property type="project" value="UniProtKB-KW"/>
</dbReference>
<keyword evidence="2" id="KW-0645">Protease</keyword>
<evidence type="ECO:0000256" key="3">
    <source>
        <dbReference type="ARBA" id="ARBA00022723"/>
    </source>
</evidence>
<comment type="cofactor">
    <cofactor evidence="1">
        <name>Zn(2+)</name>
        <dbReference type="ChEBI" id="CHEBI:29105"/>
    </cofactor>
</comment>
<evidence type="ECO:0000256" key="2">
    <source>
        <dbReference type="ARBA" id="ARBA00022670"/>
    </source>
</evidence>
<sequence length="425" mass="49319">MFSKIVSNVVSKTVSAFSVSKVISSVLISRGLIHVTKDINMDMAIENDTPLDLSNDGDKEEPESSEITKKVRDLSQKMGIQNKIKVLSYDKNDTYGGARGIDHPLGNPTISLGKNANTFTIAHELSHIKFNHYSNELLWKEKPKYISHTESLIYITICLIPFSNYMVYAAVCALKLDEEIKRYHNRINEEEADKNAMKYCTNTEIRQNISEFQDHVDNILGRRNLDNPRLFVRCNAKGDHRYFRGNHPYTTNRIEYMKDALTDNPDLIVNVTHTNGEYETIYIDENERKMLRKSDTSMFDVSTIDIDLRKESYQVELYDNLLISNRTMPKIRDLPNTKIISKDKFDVKEVLSEISYNDNLRLYCISYTDNDNEKVDKMSKHLKDVSKKDNRIKWVQEIREENTNNIWIEGESYVVHNIMSEVGEL</sequence>
<feature type="domain" description="Peptidase M48" evidence="7">
    <location>
        <begin position="118"/>
        <end position="258"/>
    </location>
</feature>
<dbReference type="InterPro" id="IPR001915">
    <property type="entry name" value="Peptidase_M48"/>
</dbReference>
<evidence type="ECO:0000256" key="5">
    <source>
        <dbReference type="ARBA" id="ARBA00022833"/>
    </source>
</evidence>
<accession>A0A481Z3H1</accession>
<evidence type="ECO:0000259" key="7">
    <source>
        <dbReference type="Pfam" id="PF01435"/>
    </source>
</evidence>
<keyword evidence="3" id="KW-0479">Metal-binding</keyword>
<dbReference type="EMBL" id="MK500462">
    <property type="protein sequence ID" value="QBK90075.1"/>
    <property type="molecule type" value="Genomic_DNA"/>
</dbReference>
<keyword evidence="5" id="KW-0862">Zinc</keyword>
<dbReference type="GO" id="GO:0004222">
    <property type="term" value="F:metalloendopeptidase activity"/>
    <property type="evidence" value="ECO:0007669"/>
    <property type="project" value="InterPro"/>
</dbReference>